<comment type="caution">
    <text evidence="1">The sequence shown here is derived from an EMBL/GenBank/DDBJ whole genome shotgun (WGS) entry which is preliminary data.</text>
</comment>
<name>A0A8H3X8P0_GIGMA</name>
<dbReference type="AlphaFoldDB" id="A0A8H3X8P0"/>
<evidence type="ECO:0000313" key="1">
    <source>
        <dbReference type="EMBL" id="KAF0428212.1"/>
    </source>
</evidence>
<organism evidence="1 2">
    <name type="scientific">Gigaspora margarita</name>
    <dbReference type="NCBI Taxonomy" id="4874"/>
    <lineage>
        <taxon>Eukaryota</taxon>
        <taxon>Fungi</taxon>
        <taxon>Fungi incertae sedis</taxon>
        <taxon>Mucoromycota</taxon>
        <taxon>Glomeromycotina</taxon>
        <taxon>Glomeromycetes</taxon>
        <taxon>Diversisporales</taxon>
        <taxon>Gigasporaceae</taxon>
        <taxon>Gigaspora</taxon>
    </lineage>
</organism>
<reference evidence="1 2" key="1">
    <citation type="journal article" date="2019" name="Environ. Microbiol.">
        <title>At the nexus of three kingdoms: the genome of the mycorrhizal fungus Gigaspora margarita provides insights into plant, endobacterial and fungal interactions.</title>
        <authorList>
            <person name="Venice F."/>
            <person name="Ghignone S."/>
            <person name="Salvioli di Fossalunga A."/>
            <person name="Amselem J."/>
            <person name="Novero M."/>
            <person name="Xianan X."/>
            <person name="Sedzielewska Toro K."/>
            <person name="Morin E."/>
            <person name="Lipzen A."/>
            <person name="Grigoriev I.V."/>
            <person name="Henrissat B."/>
            <person name="Martin F.M."/>
            <person name="Bonfante P."/>
        </authorList>
    </citation>
    <scope>NUCLEOTIDE SEQUENCE [LARGE SCALE GENOMIC DNA]</scope>
    <source>
        <strain evidence="1 2">BEG34</strain>
    </source>
</reference>
<gene>
    <name evidence="1" type="ORF">F8M41_005880</name>
</gene>
<proteinExistence type="predicted"/>
<evidence type="ECO:0000313" key="2">
    <source>
        <dbReference type="Proteomes" id="UP000439903"/>
    </source>
</evidence>
<accession>A0A8H3X8P0</accession>
<keyword evidence="2" id="KW-1185">Reference proteome</keyword>
<dbReference type="Proteomes" id="UP000439903">
    <property type="component" value="Unassembled WGS sequence"/>
</dbReference>
<dbReference type="EMBL" id="WTPW01001569">
    <property type="protein sequence ID" value="KAF0428212.1"/>
    <property type="molecule type" value="Genomic_DNA"/>
</dbReference>
<sequence>MDTFAFLKFVDLSPSEESEIVFSNILQRWLFHLLRRVHKARRRFFITQDGESYSNVPINTYARFLIAETAFKLAPAISPPIQPICIDKGFYNGQEQLMFNPFIRSAISGILVLLVNWSNLRARA</sequence>
<protein>
    <submittedName>
        <fullName evidence="1">Chromatin-remodeling ATPase INO80</fullName>
    </submittedName>
</protein>
<dbReference type="OrthoDB" id="372624at2759"/>